<dbReference type="SUPFAM" id="SSF51197">
    <property type="entry name" value="Clavaminate synthase-like"/>
    <property type="match status" value="1"/>
</dbReference>
<dbReference type="EMBL" id="MVHF01000022">
    <property type="protein sequence ID" value="ORA33021.1"/>
    <property type="molecule type" value="Genomic_DNA"/>
</dbReference>
<dbReference type="Pfam" id="PF23169">
    <property type="entry name" value="HalD"/>
    <property type="match status" value="1"/>
</dbReference>
<evidence type="ECO:0000256" key="1">
    <source>
        <dbReference type="RuleBase" id="RU003682"/>
    </source>
</evidence>
<dbReference type="PROSITE" id="PS51471">
    <property type="entry name" value="FE2OG_OXY"/>
    <property type="match status" value="1"/>
</dbReference>
<keyword evidence="1" id="KW-0479">Metal-binding</keyword>
<dbReference type="Proteomes" id="UP000192448">
    <property type="component" value="Unassembled WGS sequence"/>
</dbReference>
<evidence type="ECO:0000313" key="4">
    <source>
        <dbReference type="Proteomes" id="UP000192448"/>
    </source>
</evidence>
<dbReference type="InterPro" id="IPR056470">
    <property type="entry name" value="BesD/HalB-like"/>
</dbReference>
<accession>A0A1X0ASH8</accession>
<dbReference type="Gene3D" id="2.60.120.620">
    <property type="entry name" value="q2cbj1_9rhob like domain"/>
    <property type="match status" value="1"/>
</dbReference>
<dbReference type="GO" id="GO:0046872">
    <property type="term" value="F:metal ion binding"/>
    <property type="evidence" value="ECO:0007669"/>
    <property type="project" value="UniProtKB-KW"/>
</dbReference>
<keyword evidence="1" id="KW-0408">Iron</keyword>
<dbReference type="InterPro" id="IPR005123">
    <property type="entry name" value="Oxoglu/Fe-dep_dioxygenase_dom"/>
</dbReference>
<gene>
    <name evidence="3" type="ORF">BST13_20570</name>
</gene>
<organism evidence="3 4">
    <name type="scientific">Mycobacterium aquaticum</name>
    <dbReference type="NCBI Taxonomy" id="1927124"/>
    <lineage>
        <taxon>Bacteria</taxon>
        <taxon>Bacillati</taxon>
        <taxon>Actinomycetota</taxon>
        <taxon>Actinomycetes</taxon>
        <taxon>Mycobacteriales</taxon>
        <taxon>Mycobacteriaceae</taxon>
        <taxon>Mycobacterium</taxon>
    </lineage>
</organism>
<evidence type="ECO:0000259" key="2">
    <source>
        <dbReference type="PROSITE" id="PS51471"/>
    </source>
</evidence>
<comment type="similarity">
    <text evidence="1">Belongs to the iron/ascorbate-dependent oxidoreductase family.</text>
</comment>
<reference evidence="3 4" key="1">
    <citation type="submission" date="2017-02" db="EMBL/GenBank/DDBJ databases">
        <title>The new phylogeny of genus Mycobacterium.</title>
        <authorList>
            <person name="Tortoli E."/>
            <person name="Trovato A."/>
            <person name="Cirillo D.M."/>
        </authorList>
    </citation>
    <scope>NUCLEOTIDE SEQUENCE [LARGE SCALE GENOMIC DNA]</scope>
    <source>
        <strain evidence="3 4">RW6</strain>
    </source>
</reference>
<dbReference type="OrthoDB" id="9798229at2"/>
<feature type="domain" description="Fe2OG dioxygenase" evidence="2">
    <location>
        <begin position="144"/>
        <end position="251"/>
    </location>
</feature>
<protein>
    <recommendedName>
        <fullName evidence="2">Fe2OG dioxygenase domain-containing protein</fullName>
    </recommendedName>
</protein>
<dbReference type="AlphaFoldDB" id="A0A1X0ASH8"/>
<keyword evidence="4" id="KW-1185">Reference proteome</keyword>
<comment type="caution">
    <text evidence="3">The sequence shown here is derived from an EMBL/GenBank/DDBJ whole genome shotgun (WGS) entry which is preliminary data.</text>
</comment>
<evidence type="ECO:0000313" key="3">
    <source>
        <dbReference type="EMBL" id="ORA33021.1"/>
    </source>
</evidence>
<name>A0A1X0ASH8_9MYCO</name>
<dbReference type="GO" id="GO:0016491">
    <property type="term" value="F:oxidoreductase activity"/>
    <property type="evidence" value="ECO:0007669"/>
    <property type="project" value="UniProtKB-KW"/>
</dbReference>
<proteinExistence type="inferred from homology"/>
<dbReference type="STRING" id="1927124.BST13_20570"/>
<keyword evidence="1" id="KW-0560">Oxidoreductase</keyword>
<sequence length="270" mass="29858">MSQATARTYADIVDLDRYPIDELESDRGRAFVAACREQLRRDGVCNLPGFVTPVAIAEMIRLATKLVSAAHRTDDTHTIYFEPADATVAAAHPRAAQQRSAKQTIACDQIPADAPIRRLYDSDDLTRFIAAVLGKAELHRSADLLDAVMIALFEDGDELGWHFDRSEFAVTVMYQEAERGGDFEYYPGLRSEADPNYATIEKVLHGDGEGAVRLPSGPGSLAIFHGRHALHRVSPVEGARPRINSVLTYSEKPDMRLNALTRGLFYGRTQ</sequence>